<dbReference type="Pfam" id="PF20143">
    <property type="entry name" value="NAD_kinase_C"/>
    <property type="match status" value="1"/>
</dbReference>
<dbReference type="EMBL" id="SJZB01000031">
    <property type="protein sequence ID" value="TCJ15035.1"/>
    <property type="molecule type" value="Genomic_DNA"/>
</dbReference>
<comment type="caution">
    <text evidence="8">Lacks conserved residue(s) required for the propagation of feature annotation.</text>
</comment>
<keyword evidence="8" id="KW-0963">Cytoplasm</keyword>
<keyword evidence="6 8" id="KW-0520">NAD</keyword>
<feature type="binding site" evidence="8">
    <location>
        <begin position="147"/>
        <end position="148"/>
    </location>
    <ligand>
        <name>NAD(+)</name>
        <dbReference type="ChEBI" id="CHEBI:57540"/>
    </ligand>
</feature>
<evidence type="ECO:0000256" key="7">
    <source>
        <dbReference type="ARBA" id="ARBA00047925"/>
    </source>
</evidence>
<evidence type="ECO:0000256" key="2">
    <source>
        <dbReference type="ARBA" id="ARBA00022741"/>
    </source>
</evidence>
<name>A0A4R1BD61_9PROT</name>
<feature type="binding site" evidence="8">
    <location>
        <begin position="188"/>
        <end position="193"/>
    </location>
    <ligand>
        <name>NAD(+)</name>
        <dbReference type="ChEBI" id="CHEBI:57540"/>
    </ligand>
</feature>
<dbReference type="InterPro" id="IPR016064">
    <property type="entry name" value="NAD/diacylglycerol_kinase_sf"/>
</dbReference>
<dbReference type="OrthoDB" id="9774737at2"/>
<keyword evidence="1 8" id="KW-0808">Transferase</keyword>
<comment type="catalytic activity">
    <reaction evidence="7 8">
        <text>NAD(+) + ATP = ADP + NADP(+) + H(+)</text>
        <dbReference type="Rhea" id="RHEA:18629"/>
        <dbReference type="ChEBI" id="CHEBI:15378"/>
        <dbReference type="ChEBI" id="CHEBI:30616"/>
        <dbReference type="ChEBI" id="CHEBI:57540"/>
        <dbReference type="ChEBI" id="CHEBI:58349"/>
        <dbReference type="ChEBI" id="CHEBI:456216"/>
        <dbReference type="EC" id="2.7.1.23"/>
    </reaction>
</comment>
<reference evidence="9 10" key="1">
    <citation type="submission" date="2019-03" db="EMBL/GenBank/DDBJ databases">
        <title>Genome sequence of Thiobacillaceae bacterium LSR1, a sulfur-oxidizing bacterium isolated from freshwater sediment.</title>
        <authorList>
            <person name="Li S."/>
        </authorList>
    </citation>
    <scope>NUCLEOTIDE SEQUENCE [LARGE SCALE GENOMIC DNA]</scope>
    <source>
        <strain evidence="9 10">LSR1</strain>
    </source>
</reference>
<dbReference type="FunFam" id="2.60.200.30:FF:000009">
    <property type="entry name" value="Poly(P)/ATP NAD kinase"/>
    <property type="match status" value="1"/>
</dbReference>
<feature type="binding site" evidence="8">
    <location>
        <position position="246"/>
    </location>
    <ligand>
        <name>NAD(+)</name>
        <dbReference type="ChEBI" id="CHEBI:57540"/>
    </ligand>
</feature>
<dbReference type="GO" id="GO:0005524">
    <property type="term" value="F:ATP binding"/>
    <property type="evidence" value="ECO:0007669"/>
    <property type="project" value="UniProtKB-KW"/>
</dbReference>
<dbReference type="PANTHER" id="PTHR20275:SF0">
    <property type="entry name" value="NAD KINASE"/>
    <property type="match status" value="1"/>
</dbReference>
<sequence>MPQIFKKIALVGKHDSTSISGYMLRLANFLIQRGHEVVLTTHTAEFCHLTELPCAPLMDIANEIDLAIVMGGDGTMLAVARTLVDFHVPLIGINQGRLGFLADVSVDTMQATLDEMLSGRYVEEPRIMLDCSLERAGDLQFHMYAFNDTVVSKGATGRLIEFEVYIDNKFVYSQRADGLVVASPTGSTAYALSAGGPILHPTLEAVVLAPICPHTLSARPIAVNSRSEIEINLIHADDCRVHFDGQSHRDMRIGDRVVIQRARNTVRLLQPVDHNYYDTLRQKLRWGEKL</sequence>
<dbReference type="Gene3D" id="3.40.50.10330">
    <property type="entry name" value="Probable inorganic polyphosphate/atp-NAD kinase, domain 1"/>
    <property type="match status" value="1"/>
</dbReference>
<keyword evidence="4 8" id="KW-0067">ATP-binding</keyword>
<keyword evidence="2 8" id="KW-0547">Nucleotide-binding</keyword>
<accession>A0A4R1BD61</accession>
<dbReference type="Proteomes" id="UP000295443">
    <property type="component" value="Unassembled WGS sequence"/>
</dbReference>
<dbReference type="GO" id="GO:0003951">
    <property type="term" value="F:NAD+ kinase activity"/>
    <property type="evidence" value="ECO:0007669"/>
    <property type="project" value="UniProtKB-UniRule"/>
</dbReference>
<organism evidence="9 10">
    <name type="scientific">Parasulfuritortus cantonensis</name>
    <dbReference type="NCBI Taxonomy" id="2528202"/>
    <lineage>
        <taxon>Bacteria</taxon>
        <taxon>Pseudomonadati</taxon>
        <taxon>Pseudomonadota</taxon>
        <taxon>Betaproteobacteria</taxon>
        <taxon>Nitrosomonadales</taxon>
        <taxon>Thiobacillaceae</taxon>
        <taxon>Parasulfuritortus</taxon>
    </lineage>
</organism>
<dbReference type="InterPro" id="IPR002504">
    <property type="entry name" value="NADK"/>
</dbReference>
<evidence type="ECO:0000256" key="4">
    <source>
        <dbReference type="ARBA" id="ARBA00022840"/>
    </source>
</evidence>
<keyword evidence="10" id="KW-1185">Reference proteome</keyword>
<dbReference type="InterPro" id="IPR017438">
    <property type="entry name" value="ATP-NAD_kinase_N"/>
</dbReference>
<evidence type="ECO:0000256" key="8">
    <source>
        <dbReference type="HAMAP-Rule" id="MF_00361"/>
    </source>
</evidence>
<protein>
    <recommendedName>
        <fullName evidence="8">NAD kinase</fullName>
        <ecNumber evidence="8">2.7.1.23</ecNumber>
    </recommendedName>
    <alternativeName>
        <fullName evidence="8">ATP-dependent NAD kinase</fullName>
    </alternativeName>
</protein>
<dbReference type="InterPro" id="IPR017437">
    <property type="entry name" value="ATP-NAD_kinase_PpnK-typ_C"/>
</dbReference>
<dbReference type="AlphaFoldDB" id="A0A4R1BD61"/>
<dbReference type="EC" id="2.7.1.23" evidence="8"/>
<dbReference type="HAMAP" id="MF_00361">
    <property type="entry name" value="NAD_kinase"/>
    <property type="match status" value="1"/>
</dbReference>
<evidence type="ECO:0000256" key="3">
    <source>
        <dbReference type="ARBA" id="ARBA00022777"/>
    </source>
</evidence>
<comment type="caution">
    <text evidence="9">The sequence shown here is derived from an EMBL/GenBank/DDBJ whole genome shotgun (WGS) entry which is preliminary data.</text>
</comment>
<dbReference type="GO" id="GO:0006741">
    <property type="term" value="P:NADP+ biosynthetic process"/>
    <property type="evidence" value="ECO:0007669"/>
    <property type="project" value="UniProtKB-UniRule"/>
</dbReference>
<dbReference type="GO" id="GO:0046872">
    <property type="term" value="F:metal ion binding"/>
    <property type="evidence" value="ECO:0007669"/>
    <property type="project" value="UniProtKB-UniRule"/>
</dbReference>
<dbReference type="RefSeq" id="WP_131446480.1">
    <property type="nucleotide sequence ID" value="NZ_SJZB01000031.1"/>
</dbReference>
<dbReference type="GO" id="GO:0051287">
    <property type="term" value="F:NAD binding"/>
    <property type="evidence" value="ECO:0007669"/>
    <property type="project" value="UniProtKB-ARBA"/>
</dbReference>
<dbReference type="Pfam" id="PF01513">
    <property type="entry name" value="NAD_kinase"/>
    <property type="match status" value="1"/>
</dbReference>
<dbReference type="NCBIfam" id="NF002306">
    <property type="entry name" value="PRK01231.1"/>
    <property type="match status" value="1"/>
</dbReference>
<keyword evidence="3 8" id="KW-0418">Kinase</keyword>
<evidence type="ECO:0000256" key="6">
    <source>
        <dbReference type="ARBA" id="ARBA00023027"/>
    </source>
</evidence>
<comment type="cofactor">
    <cofactor evidence="8">
        <name>a divalent metal cation</name>
        <dbReference type="ChEBI" id="CHEBI:60240"/>
    </cofactor>
</comment>
<dbReference type="NCBIfam" id="NF002561">
    <property type="entry name" value="PRK02155.1"/>
    <property type="match status" value="1"/>
</dbReference>
<comment type="subcellular location">
    <subcellularLocation>
        <location evidence="8">Cytoplasm</location>
    </subcellularLocation>
</comment>
<comment type="function">
    <text evidence="8">Involved in the regulation of the intracellular balance of NAD and NADP, and is a key enzyme in the biosynthesis of NADP. Catalyzes specifically the phosphorylation on 2'-hydroxyl of the adenosine moiety of NAD to yield NADP.</text>
</comment>
<feature type="binding site" evidence="8">
    <location>
        <position position="158"/>
    </location>
    <ligand>
        <name>NAD(+)</name>
        <dbReference type="ChEBI" id="CHEBI:57540"/>
    </ligand>
</feature>
<evidence type="ECO:0000256" key="1">
    <source>
        <dbReference type="ARBA" id="ARBA00022679"/>
    </source>
</evidence>
<gene>
    <name evidence="8" type="primary">nadK</name>
    <name evidence="9" type="ORF">EZJ19_08205</name>
</gene>
<comment type="similarity">
    <text evidence="8">Belongs to the NAD kinase family.</text>
</comment>
<keyword evidence="5 8" id="KW-0521">NADP</keyword>
<feature type="binding site" evidence="8">
    <location>
        <begin position="73"/>
        <end position="74"/>
    </location>
    <ligand>
        <name>NAD(+)</name>
        <dbReference type="ChEBI" id="CHEBI:57540"/>
    </ligand>
</feature>
<dbReference type="PANTHER" id="PTHR20275">
    <property type="entry name" value="NAD KINASE"/>
    <property type="match status" value="1"/>
</dbReference>
<dbReference type="Gene3D" id="2.60.200.30">
    <property type="entry name" value="Probable inorganic polyphosphate/atp-NAD kinase, domain 2"/>
    <property type="match status" value="1"/>
</dbReference>
<dbReference type="GO" id="GO:0019674">
    <property type="term" value="P:NAD+ metabolic process"/>
    <property type="evidence" value="ECO:0007669"/>
    <property type="project" value="InterPro"/>
</dbReference>
<feature type="binding site" evidence="8">
    <location>
        <position position="175"/>
    </location>
    <ligand>
        <name>NAD(+)</name>
        <dbReference type="ChEBI" id="CHEBI:57540"/>
    </ligand>
</feature>
<feature type="active site" description="Proton acceptor" evidence="8">
    <location>
        <position position="73"/>
    </location>
</feature>
<evidence type="ECO:0000313" key="9">
    <source>
        <dbReference type="EMBL" id="TCJ15035.1"/>
    </source>
</evidence>
<feature type="binding site" evidence="8">
    <location>
        <position position="177"/>
    </location>
    <ligand>
        <name>NAD(+)</name>
        <dbReference type="ChEBI" id="CHEBI:57540"/>
    </ligand>
</feature>
<dbReference type="SUPFAM" id="SSF111331">
    <property type="entry name" value="NAD kinase/diacylglycerol kinase-like"/>
    <property type="match status" value="1"/>
</dbReference>
<proteinExistence type="inferred from homology"/>
<evidence type="ECO:0000256" key="5">
    <source>
        <dbReference type="ARBA" id="ARBA00022857"/>
    </source>
</evidence>
<evidence type="ECO:0000313" key="10">
    <source>
        <dbReference type="Proteomes" id="UP000295443"/>
    </source>
</evidence>
<dbReference type="GO" id="GO:0005737">
    <property type="term" value="C:cytoplasm"/>
    <property type="evidence" value="ECO:0007669"/>
    <property type="project" value="UniProtKB-SubCell"/>
</dbReference>